<evidence type="ECO:0000256" key="5">
    <source>
        <dbReference type="ARBA" id="ARBA00023163"/>
    </source>
</evidence>
<keyword evidence="16" id="KW-1185">Reference proteome</keyword>
<evidence type="ECO:0000256" key="8">
    <source>
        <dbReference type="ARBA" id="ARBA00037260"/>
    </source>
</evidence>
<dbReference type="PANTHER" id="PTHR24326:SF547">
    <property type="entry name" value="HOMEOBOX-LEUCINE ZIPPER PROTEIN ATHB-6"/>
    <property type="match status" value="1"/>
</dbReference>
<feature type="domain" description="Homeobox" evidence="14">
    <location>
        <begin position="48"/>
        <end position="108"/>
    </location>
</feature>
<evidence type="ECO:0000313" key="16">
    <source>
        <dbReference type="Proteomes" id="UP001327560"/>
    </source>
</evidence>
<evidence type="ECO:0000256" key="2">
    <source>
        <dbReference type="ARBA" id="ARBA00023015"/>
    </source>
</evidence>
<dbReference type="GO" id="GO:0043565">
    <property type="term" value="F:sequence-specific DNA binding"/>
    <property type="evidence" value="ECO:0007669"/>
    <property type="project" value="InterPro"/>
</dbReference>
<accession>A0AAQ3KQE3</accession>
<dbReference type="InterPro" id="IPR000047">
    <property type="entry name" value="HTH_motif"/>
</dbReference>
<evidence type="ECO:0000259" key="14">
    <source>
        <dbReference type="PROSITE" id="PS50071"/>
    </source>
</evidence>
<keyword evidence="5 11" id="KW-0804">Transcription</keyword>
<keyword evidence="4 9" id="KW-0371">Homeobox</keyword>
<dbReference type="CDD" id="cd00086">
    <property type="entry name" value="homeodomain"/>
    <property type="match status" value="1"/>
</dbReference>
<evidence type="ECO:0000256" key="6">
    <source>
        <dbReference type="ARBA" id="ARBA00023242"/>
    </source>
</evidence>
<comment type="similarity">
    <text evidence="7 11">Belongs to the HD-ZIP homeobox family. Class I subfamily.</text>
</comment>
<dbReference type="FunFam" id="1.10.10.60:FF:000242">
    <property type="entry name" value="Homeobox-leucine zipper protein HOX13"/>
    <property type="match status" value="1"/>
</dbReference>
<dbReference type="PANTHER" id="PTHR24326">
    <property type="entry name" value="HOMEOBOX-LEUCINE ZIPPER PROTEIN"/>
    <property type="match status" value="1"/>
</dbReference>
<feature type="DNA-binding region" description="Homeobox" evidence="9">
    <location>
        <begin position="50"/>
        <end position="109"/>
    </location>
</feature>
<dbReference type="InterPro" id="IPR045224">
    <property type="entry name" value="HDZip_class_I_plant"/>
</dbReference>
<dbReference type="Pfam" id="PF00046">
    <property type="entry name" value="Homeodomain"/>
    <property type="match status" value="1"/>
</dbReference>
<dbReference type="PROSITE" id="PS00027">
    <property type="entry name" value="HOMEOBOX_1"/>
    <property type="match status" value="1"/>
</dbReference>
<dbReference type="EMBL" id="CP136895">
    <property type="protein sequence ID" value="WOL12484.1"/>
    <property type="molecule type" value="Genomic_DNA"/>
</dbReference>
<keyword evidence="2 11" id="KW-0805">Transcription regulation</keyword>
<dbReference type="InterPro" id="IPR009057">
    <property type="entry name" value="Homeodomain-like_sf"/>
</dbReference>
<dbReference type="PRINTS" id="PR00031">
    <property type="entry name" value="HTHREPRESSR"/>
</dbReference>
<evidence type="ECO:0000256" key="3">
    <source>
        <dbReference type="ARBA" id="ARBA00023125"/>
    </source>
</evidence>
<evidence type="ECO:0000313" key="15">
    <source>
        <dbReference type="EMBL" id="WOL12484.1"/>
    </source>
</evidence>
<dbReference type="Gene3D" id="1.10.10.60">
    <property type="entry name" value="Homeodomain-like"/>
    <property type="match status" value="1"/>
</dbReference>
<comment type="function">
    <text evidence="8">Probable transcription factor.</text>
</comment>
<dbReference type="GO" id="GO:0000981">
    <property type="term" value="F:DNA-binding transcription factor activity, RNA polymerase II-specific"/>
    <property type="evidence" value="ECO:0007669"/>
    <property type="project" value="UniProtKB-UniRule"/>
</dbReference>
<dbReference type="SUPFAM" id="SSF46689">
    <property type="entry name" value="Homeodomain-like"/>
    <property type="match status" value="1"/>
</dbReference>
<keyword evidence="6 9" id="KW-0539">Nucleus</keyword>
<feature type="region of interest" description="Disordered" evidence="13">
    <location>
        <begin position="153"/>
        <end position="172"/>
    </location>
</feature>
<feature type="coiled-coil region" evidence="12">
    <location>
        <begin position="107"/>
        <end position="148"/>
    </location>
</feature>
<dbReference type="InterPro" id="IPR017970">
    <property type="entry name" value="Homeobox_CS"/>
</dbReference>
<name>A0AAQ3KQE3_9LILI</name>
<dbReference type="Pfam" id="PF02183">
    <property type="entry name" value="HALZ"/>
    <property type="match status" value="1"/>
</dbReference>
<keyword evidence="3 9" id="KW-0238">DNA-binding</keyword>
<evidence type="ECO:0000256" key="7">
    <source>
        <dbReference type="ARBA" id="ARBA00025748"/>
    </source>
</evidence>
<sequence length="189" mass="21229">MMKRLSSSDSFNGLEAEEKALVLDGTEGAEFCDVEEAEKELCSNGLSSGLGEKKRRLSMEQVRSLEKCFRVENKLDPEKKLRLAQDLGLQPRQVAVWFQNRRSRWKTKQLERDLGTLEARHDALKVRCDALRRENDGLLTLIEELNAMLVDSGTEPEIEEAKENPDPSIIGASDSDSCSCVAFNDVTSH</sequence>
<evidence type="ECO:0000256" key="4">
    <source>
        <dbReference type="ARBA" id="ARBA00023155"/>
    </source>
</evidence>
<evidence type="ECO:0000256" key="12">
    <source>
        <dbReference type="SAM" id="Coils"/>
    </source>
</evidence>
<organism evidence="15 16">
    <name type="scientific">Canna indica</name>
    <name type="common">Indian-shot</name>
    <dbReference type="NCBI Taxonomy" id="4628"/>
    <lineage>
        <taxon>Eukaryota</taxon>
        <taxon>Viridiplantae</taxon>
        <taxon>Streptophyta</taxon>
        <taxon>Embryophyta</taxon>
        <taxon>Tracheophyta</taxon>
        <taxon>Spermatophyta</taxon>
        <taxon>Magnoliopsida</taxon>
        <taxon>Liliopsida</taxon>
        <taxon>Zingiberales</taxon>
        <taxon>Cannaceae</taxon>
        <taxon>Canna</taxon>
    </lineage>
</organism>
<evidence type="ECO:0000256" key="13">
    <source>
        <dbReference type="SAM" id="MobiDB-lite"/>
    </source>
</evidence>
<keyword evidence="12" id="KW-0175">Coiled coil</keyword>
<dbReference type="GO" id="GO:0005634">
    <property type="term" value="C:nucleus"/>
    <property type="evidence" value="ECO:0007669"/>
    <property type="project" value="UniProtKB-SubCell"/>
</dbReference>
<dbReference type="PROSITE" id="PS50071">
    <property type="entry name" value="HOMEOBOX_2"/>
    <property type="match status" value="1"/>
</dbReference>
<dbReference type="AlphaFoldDB" id="A0AAQ3KQE3"/>
<evidence type="ECO:0000256" key="11">
    <source>
        <dbReference type="RuleBase" id="RU369038"/>
    </source>
</evidence>
<dbReference type="GO" id="GO:0045893">
    <property type="term" value="P:positive regulation of DNA-templated transcription"/>
    <property type="evidence" value="ECO:0007669"/>
    <property type="project" value="TreeGrafter"/>
</dbReference>
<comment type="function">
    <text evidence="11">Transcription factor.</text>
</comment>
<evidence type="ECO:0000256" key="1">
    <source>
        <dbReference type="ARBA" id="ARBA00004123"/>
    </source>
</evidence>
<dbReference type="InterPro" id="IPR001356">
    <property type="entry name" value="HD"/>
</dbReference>
<evidence type="ECO:0000256" key="9">
    <source>
        <dbReference type="PROSITE-ProRule" id="PRU00108"/>
    </source>
</evidence>
<reference evidence="15 16" key="1">
    <citation type="submission" date="2023-10" db="EMBL/GenBank/DDBJ databases">
        <title>Chromosome-scale genome assembly provides insights into flower coloration mechanisms of Canna indica.</title>
        <authorList>
            <person name="Li C."/>
        </authorList>
    </citation>
    <scope>NUCLEOTIDE SEQUENCE [LARGE SCALE GENOMIC DNA]</scope>
    <source>
        <tissue evidence="15">Flower</tissue>
    </source>
</reference>
<proteinExistence type="inferred from homology"/>
<dbReference type="SMART" id="SM00389">
    <property type="entry name" value="HOX"/>
    <property type="match status" value="1"/>
</dbReference>
<protein>
    <recommendedName>
        <fullName evidence="11">Homeobox-leucine zipper protein</fullName>
    </recommendedName>
    <alternativeName>
        <fullName evidence="11">HD-ZIP protein</fullName>
    </alternativeName>
    <alternativeName>
        <fullName evidence="11">Homeodomain transcription factor</fullName>
    </alternativeName>
</protein>
<gene>
    <name evidence="15" type="ORF">Cni_G21251</name>
</gene>
<dbReference type="Proteomes" id="UP001327560">
    <property type="component" value="Chromosome 6"/>
</dbReference>
<comment type="subcellular location">
    <subcellularLocation>
        <location evidence="1 9 10">Nucleus</location>
    </subcellularLocation>
</comment>
<evidence type="ECO:0000256" key="10">
    <source>
        <dbReference type="RuleBase" id="RU000682"/>
    </source>
</evidence>
<dbReference type="InterPro" id="IPR003106">
    <property type="entry name" value="Leu_zip_homeo"/>
</dbReference>